<dbReference type="Pfam" id="PF13240">
    <property type="entry name" value="Zn_Ribbon_1"/>
    <property type="match status" value="1"/>
</dbReference>
<proteinExistence type="predicted"/>
<reference evidence="4 5" key="1">
    <citation type="submission" date="2017-10" db="EMBL/GenBank/DDBJ databases">
        <title>Draft genome sequences of strains TRE 1, TRE 9, TRE H and TRI 7, isolated from tamarins, belonging to four potential novel Bifidobacterium species.</title>
        <authorList>
            <person name="Mattarelli P."/>
            <person name="Modesto M."/>
            <person name="Puglisi E."/>
            <person name="Morelli L."/>
            <person name="Spezio C."/>
            <person name="Bonetti A."/>
            <person name="Sandri C."/>
        </authorList>
    </citation>
    <scope>NUCLEOTIDE SEQUENCE [LARGE SCALE GENOMIC DNA]</scope>
    <source>
        <strain evidence="5">TRE1</strain>
    </source>
</reference>
<keyword evidence="5" id="KW-1185">Reference proteome</keyword>
<evidence type="ECO:0000259" key="3">
    <source>
        <dbReference type="Pfam" id="PF13240"/>
    </source>
</evidence>
<evidence type="ECO:0000256" key="1">
    <source>
        <dbReference type="SAM" id="MobiDB-lite"/>
    </source>
</evidence>
<gene>
    <name evidence="4" type="ORF">CS006_05320</name>
</gene>
<evidence type="ECO:0000313" key="4">
    <source>
        <dbReference type="EMBL" id="PJM73455.1"/>
    </source>
</evidence>
<evidence type="ECO:0000313" key="5">
    <source>
        <dbReference type="Proteomes" id="UP000229095"/>
    </source>
</evidence>
<feature type="domain" description="Zinc-ribbon" evidence="3">
    <location>
        <begin position="5"/>
        <end position="26"/>
    </location>
</feature>
<feature type="compositionally biased region" description="Basic and acidic residues" evidence="1">
    <location>
        <begin position="299"/>
        <end position="315"/>
    </location>
</feature>
<dbReference type="OrthoDB" id="3234738at2"/>
<accession>A0A2M9H9G7</accession>
<name>A0A2M9H9G7_9BIFI</name>
<dbReference type="AlphaFoldDB" id="A0A2M9H9G7"/>
<keyword evidence="2" id="KW-1133">Transmembrane helix</keyword>
<organism evidence="4 5">
    <name type="scientific">Bifidobacterium primatium</name>
    <dbReference type="NCBI Taxonomy" id="2045438"/>
    <lineage>
        <taxon>Bacteria</taxon>
        <taxon>Bacillati</taxon>
        <taxon>Actinomycetota</taxon>
        <taxon>Actinomycetes</taxon>
        <taxon>Bifidobacteriales</taxon>
        <taxon>Bifidobacteriaceae</taxon>
        <taxon>Bifidobacterium</taxon>
    </lineage>
</organism>
<evidence type="ECO:0000256" key="2">
    <source>
        <dbReference type="SAM" id="Phobius"/>
    </source>
</evidence>
<sequence>MEDKYCRFCGALLPEGALFCTKCGKSTAVENDDKESHIEPDGEKDQGGHDVAGEAAHNADTDDPHWWNRSDNQDNQRPETVREQRSVQRKQKWDRKRIIVIAVAALLALFIVVTGILWPKMFPKEFPAGINTYAVKGESYYQWKRKLPHVAKVVDECHQYGYTGELTSSTQLDSVLFMPKSDRLLITYDWGLSLDSGDISAYGESTEKAMNCMTDALGYQGNLSAMLDEFAQDNKKTDGIESLDEVSPRALTNNVAARCMWTIGDADTSIQGMGRFLCALTEEKVSDSSSDTASSGDSSSERSEQNRRSESRTSDDDFADLWKTTVDDNDWSKIAGDYCRADGVCVHIAKNDFYDPNTYEGTPGTLSFTAGDSSSNPLPNGQSQVELGFQYQTKQTMPPSPEPFPMFAGCQGSAGCDQGSQEGVFFVMPGVDMQYFQRFSIDSNNPPDNSRDYLVIGHPGETTISDQSVFYRK</sequence>
<feature type="compositionally biased region" description="Low complexity" evidence="1">
    <location>
        <begin position="287"/>
        <end position="298"/>
    </location>
</feature>
<keyword evidence="2" id="KW-0812">Transmembrane</keyword>
<dbReference type="Proteomes" id="UP000229095">
    <property type="component" value="Unassembled WGS sequence"/>
</dbReference>
<comment type="caution">
    <text evidence="4">The sequence shown here is derived from an EMBL/GenBank/DDBJ whole genome shotgun (WGS) entry which is preliminary data.</text>
</comment>
<keyword evidence="2" id="KW-0472">Membrane</keyword>
<dbReference type="RefSeq" id="WP_100510739.1">
    <property type="nucleotide sequence ID" value="NZ_PEBI01000002.1"/>
</dbReference>
<feature type="transmembrane region" description="Helical" evidence="2">
    <location>
        <begin position="98"/>
        <end position="118"/>
    </location>
</feature>
<protein>
    <recommendedName>
        <fullName evidence="3">Zinc-ribbon domain-containing protein</fullName>
    </recommendedName>
</protein>
<feature type="region of interest" description="Disordered" evidence="1">
    <location>
        <begin position="287"/>
        <end position="315"/>
    </location>
</feature>
<dbReference type="EMBL" id="PEBI01000002">
    <property type="protein sequence ID" value="PJM73455.1"/>
    <property type="molecule type" value="Genomic_DNA"/>
</dbReference>
<feature type="region of interest" description="Disordered" evidence="1">
    <location>
        <begin position="30"/>
        <end position="88"/>
    </location>
</feature>
<feature type="compositionally biased region" description="Basic and acidic residues" evidence="1">
    <location>
        <begin position="34"/>
        <end position="86"/>
    </location>
</feature>
<dbReference type="InterPro" id="IPR026870">
    <property type="entry name" value="Zinc_ribbon_dom"/>
</dbReference>